<dbReference type="AlphaFoldDB" id="A0A4S4ANN8"/>
<keyword evidence="5" id="KW-1185">Reference proteome</keyword>
<comment type="caution">
    <text evidence="4">The sequence shown here is derived from an EMBL/GenBank/DDBJ whole genome shotgun (WGS) entry which is preliminary data.</text>
</comment>
<dbReference type="Pfam" id="PF04972">
    <property type="entry name" value="BON"/>
    <property type="match status" value="2"/>
</dbReference>
<dbReference type="PANTHER" id="PTHR34606:SF4">
    <property type="entry name" value="OUTER MEMBRANE LIPOPROTEIN DOLP"/>
    <property type="match status" value="1"/>
</dbReference>
<sequence length="214" mass="22941">MTKTAHVSIPRRKALLALAALGAVPALQGCFPVVATGAGVGAAMFADRRTSGSYVEDEGIEWRTRNRIKERFGDAVNVSITSYNRNVLLTGEVPDEPTRAEIETIAKGVTNVRAVINETQVAGISPLSARATDAVTTSQVKARFVDTQTFGAHHVKVVTEAGTVFLMGLVTRAEADAATEVARTTNGVRKVVRVFEYISDDEARRLDARVGQSK</sequence>
<feature type="domain" description="BON" evidence="3">
    <location>
        <begin position="132"/>
        <end position="199"/>
    </location>
</feature>
<dbReference type="InterPro" id="IPR051686">
    <property type="entry name" value="Lipoprotein_DolP"/>
</dbReference>
<evidence type="ECO:0000256" key="1">
    <source>
        <dbReference type="ARBA" id="ARBA00022729"/>
    </source>
</evidence>
<feature type="domain" description="BON" evidence="3">
    <location>
        <begin position="56"/>
        <end position="123"/>
    </location>
</feature>
<keyword evidence="1 2" id="KW-0732">Signal</keyword>
<dbReference type="InterPro" id="IPR014004">
    <property type="entry name" value="Transpt-assoc_nodulatn_dom_bac"/>
</dbReference>
<evidence type="ECO:0000313" key="4">
    <source>
        <dbReference type="EMBL" id="THF61202.1"/>
    </source>
</evidence>
<name>A0A4S4ANN8_9RHOO</name>
<dbReference type="PROSITE" id="PS51257">
    <property type="entry name" value="PROKAR_LIPOPROTEIN"/>
    <property type="match status" value="1"/>
</dbReference>
<organism evidence="4 5">
    <name type="scientific">Pseudothauera rhizosphaerae</name>
    <dbReference type="NCBI Taxonomy" id="2565932"/>
    <lineage>
        <taxon>Bacteria</taxon>
        <taxon>Pseudomonadati</taxon>
        <taxon>Pseudomonadota</taxon>
        <taxon>Betaproteobacteria</taxon>
        <taxon>Rhodocyclales</taxon>
        <taxon>Zoogloeaceae</taxon>
        <taxon>Pseudothauera</taxon>
    </lineage>
</organism>
<evidence type="ECO:0000256" key="2">
    <source>
        <dbReference type="SAM" id="SignalP"/>
    </source>
</evidence>
<dbReference type="InterPro" id="IPR007055">
    <property type="entry name" value="BON_dom"/>
</dbReference>
<proteinExistence type="predicted"/>
<dbReference type="SMART" id="SM00749">
    <property type="entry name" value="BON"/>
    <property type="match status" value="2"/>
</dbReference>
<dbReference type="Proteomes" id="UP000307956">
    <property type="component" value="Unassembled WGS sequence"/>
</dbReference>
<dbReference type="PROSITE" id="PS50914">
    <property type="entry name" value="BON"/>
    <property type="match status" value="2"/>
</dbReference>
<evidence type="ECO:0000259" key="3">
    <source>
        <dbReference type="PROSITE" id="PS50914"/>
    </source>
</evidence>
<dbReference type="RefSeq" id="WP_136384908.1">
    <property type="nucleotide sequence ID" value="NZ_SSOD01000007.1"/>
</dbReference>
<evidence type="ECO:0000313" key="5">
    <source>
        <dbReference type="Proteomes" id="UP000307956"/>
    </source>
</evidence>
<dbReference type="EMBL" id="SSOD01000007">
    <property type="protein sequence ID" value="THF61202.1"/>
    <property type="molecule type" value="Genomic_DNA"/>
</dbReference>
<accession>A0A4S4ANN8</accession>
<protein>
    <submittedName>
        <fullName evidence="4">BON domain-containing protein</fullName>
    </submittedName>
</protein>
<gene>
    <name evidence="4" type="ORF">E6O51_10280</name>
</gene>
<feature type="chain" id="PRO_5020946156" evidence="2">
    <location>
        <begin position="20"/>
        <end position="214"/>
    </location>
</feature>
<dbReference type="OrthoDB" id="5294487at2"/>
<dbReference type="Gene3D" id="3.40.1520.20">
    <property type="match status" value="1"/>
</dbReference>
<feature type="signal peptide" evidence="2">
    <location>
        <begin position="1"/>
        <end position="19"/>
    </location>
</feature>
<dbReference type="PANTHER" id="PTHR34606">
    <property type="entry name" value="BON DOMAIN-CONTAINING PROTEIN"/>
    <property type="match status" value="1"/>
</dbReference>
<reference evidence="4 5" key="1">
    <citation type="submission" date="2019-04" db="EMBL/GenBank/DDBJ databases">
        <title>Azoarcus rhizosphaerae sp. nov. isolated from rhizosphere of Ficus religiosa.</title>
        <authorList>
            <person name="Lin S.-Y."/>
            <person name="Hameed A."/>
            <person name="Hsu Y.-H."/>
            <person name="Young C.-C."/>
        </authorList>
    </citation>
    <scope>NUCLEOTIDE SEQUENCE [LARGE SCALE GENOMIC DNA]</scope>
    <source>
        <strain evidence="4 5">CC-YHH848</strain>
    </source>
</reference>